<protein>
    <submittedName>
        <fullName evidence="5">BatD family protein</fullName>
    </submittedName>
</protein>
<proteinExistence type="predicted"/>
<keyword evidence="6" id="KW-1185">Reference proteome</keyword>
<name>A0AAW8B767_9GAMM</name>
<dbReference type="AlphaFoldDB" id="A0AAW8B767"/>
<evidence type="ECO:0000256" key="3">
    <source>
        <dbReference type="SAM" id="SignalP"/>
    </source>
</evidence>
<reference evidence="5" key="2">
    <citation type="submission" date="2023-08" db="EMBL/GenBank/DDBJ databases">
        <authorList>
            <person name="Luo J."/>
        </authorList>
    </citation>
    <scope>NUCLEOTIDE SEQUENCE</scope>
    <source>
        <strain evidence="5">DSM 25064</strain>
    </source>
</reference>
<dbReference type="PROSITE" id="PS51257">
    <property type="entry name" value="PROKAR_LIPOPROTEIN"/>
    <property type="match status" value="1"/>
</dbReference>
<dbReference type="RefSeq" id="WP_305170895.1">
    <property type="nucleotide sequence ID" value="NZ_JAUUUU010000005.1"/>
</dbReference>
<dbReference type="Pfam" id="PF25607">
    <property type="entry name" value="DUF7939"/>
    <property type="match status" value="1"/>
</dbReference>
<evidence type="ECO:0000313" key="6">
    <source>
        <dbReference type="Proteomes" id="UP001178354"/>
    </source>
</evidence>
<evidence type="ECO:0000313" key="5">
    <source>
        <dbReference type="EMBL" id="MDP1521231.1"/>
    </source>
</evidence>
<gene>
    <name evidence="5" type="ORF">Q8A57_09645</name>
</gene>
<keyword evidence="2" id="KW-1133">Transmembrane helix</keyword>
<reference evidence="5" key="1">
    <citation type="journal article" date="2010" name="Int. J. Syst. Evol. Microbiol.">
        <title>Porticoccus litoralis gen. nov., sp. nov., a gammaproteobacterium isolated from the Yellow Sea.</title>
        <authorList>
            <person name="Oh H.M."/>
            <person name="Kim H."/>
            <person name="Kim K.M."/>
            <person name="Min G.S."/>
            <person name="Cho J.C."/>
        </authorList>
    </citation>
    <scope>NUCLEOTIDE SEQUENCE</scope>
    <source>
        <strain evidence="5">DSM 25064</strain>
    </source>
</reference>
<keyword evidence="2" id="KW-0472">Membrane</keyword>
<evidence type="ECO:0000256" key="2">
    <source>
        <dbReference type="SAM" id="Phobius"/>
    </source>
</evidence>
<comment type="caution">
    <text evidence="5">The sequence shown here is derived from an EMBL/GenBank/DDBJ whole genome shotgun (WGS) entry which is preliminary data.</text>
</comment>
<evidence type="ECO:0000259" key="4">
    <source>
        <dbReference type="Pfam" id="PF25607"/>
    </source>
</evidence>
<feature type="signal peptide" evidence="3">
    <location>
        <begin position="1"/>
        <end position="28"/>
    </location>
</feature>
<dbReference type="PANTHER" id="PTHR40940:SF1">
    <property type="entry name" value="PROTEIN BATD"/>
    <property type="match status" value="1"/>
</dbReference>
<feature type="chain" id="PRO_5043712297" evidence="3">
    <location>
        <begin position="29"/>
        <end position="569"/>
    </location>
</feature>
<keyword evidence="3" id="KW-0732">Signal</keyword>
<feature type="transmembrane region" description="Helical" evidence="2">
    <location>
        <begin position="423"/>
        <end position="445"/>
    </location>
</feature>
<sequence>MAFTFNRQQICQWIAAALLLLSSLACQADSLTATADRTQLSRGETLELQVRFDGQTTSDPDFSVLEEDFEILSQNQQNQFSIINGTTESYTQWVLQLLPKKTGSLLIPPLELKGVQSSPIRLQVAPRSNTSNGSEPIFIETELSKSSVFVQEQVLLTLRLNTSVPLSGLSSEELMIKDAAMVKVAENQYQKQNNGKLYQVVELKYALFPEASGKLVIPPVRFNAVMADRRDRFSGSFFGSRGKPVFLLSDEQHIDVKPRPDNYGPGDWLPAQGLSLSERWSRPLDELVAGEPVTRTIHLTAQGLMDSQLPPLIIDAGDGFKVYPDQPQLENNVDPQGVIGSRVESVAIVPSRAGQITLPPVKVRWWDTRSQQMRETLLESQTLTVKPAPGTVATPADPAPLTSDIAVTSDSVELHENSSDNRLLWILAATNLLLSVAVITLLILWRGSRKQAATVVNHEPNHEKESALFKDLCQSANSKDLPGFREALLIWAGSFWQRPVQKLSQVSQLANDEQVSLLLEALDKSLYSTAADDEVDLNRLCQRLKTLRKTRPEKSPKGTPLAPLYGSHT</sequence>
<feature type="region of interest" description="Disordered" evidence="1">
    <location>
        <begin position="547"/>
        <end position="569"/>
    </location>
</feature>
<evidence type="ECO:0000256" key="1">
    <source>
        <dbReference type="SAM" id="MobiDB-lite"/>
    </source>
</evidence>
<dbReference type="EMBL" id="JAUUUU010000005">
    <property type="protein sequence ID" value="MDP1521231.1"/>
    <property type="molecule type" value="Genomic_DNA"/>
</dbReference>
<dbReference type="Proteomes" id="UP001178354">
    <property type="component" value="Unassembled WGS sequence"/>
</dbReference>
<dbReference type="InterPro" id="IPR057699">
    <property type="entry name" value="DUF7939"/>
</dbReference>
<accession>A0AAW8B767</accession>
<dbReference type="PANTHER" id="PTHR40940">
    <property type="entry name" value="PROTEIN BATD-RELATED"/>
    <property type="match status" value="1"/>
</dbReference>
<feature type="domain" description="DUF7939" evidence="4">
    <location>
        <begin position="465"/>
        <end position="550"/>
    </location>
</feature>
<keyword evidence="2" id="KW-0812">Transmembrane</keyword>
<organism evidence="5 6">
    <name type="scientific">Porticoccus litoralis</name>
    <dbReference type="NCBI Taxonomy" id="434086"/>
    <lineage>
        <taxon>Bacteria</taxon>
        <taxon>Pseudomonadati</taxon>
        <taxon>Pseudomonadota</taxon>
        <taxon>Gammaproteobacteria</taxon>
        <taxon>Cellvibrionales</taxon>
        <taxon>Porticoccaceae</taxon>
        <taxon>Porticoccus</taxon>
    </lineage>
</organism>
<dbReference type="InterPro" id="IPR025738">
    <property type="entry name" value="BatD"/>
</dbReference>
<dbReference type="Pfam" id="PF13584">
    <property type="entry name" value="BatD"/>
    <property type="match status" value="3"/>
</dbReference>